<sequence>MKHPKRDVQYFLKDESFVQWVLQPNDELDRYWKGWMKQHPEQMREVKVAQEMINGFQYQQQHHLPDNTYHAMLDSLLTQHISAPPVVNKRSNPWVLRVAASLLLMIMVGWAVWYAIQPEPTTDTEPVSLMMKRTRKGEKRTVRLPDGTKVKLNANSVLVYPTEFDHKVRSVRLEGEALFDVTKDADRPFIIMSGDVKTQVLGTSFNVRAYDEEPGVTVAVVTGKVKVRGKRTSELYLLPEDVSYYHRSDSSLSTSSQSVTDLTAWSRNILLFDEDPAEEVWRKLENWYGVNIILPDQPVITGNYSGRYHNEALSRVLDGISYASEFAYEIQENKNVIIKPLPMQHKRATN</sequence>
<reference evidence="4" key="1">
    <citation type="journal article" date="2023" name="Comput. Struct. Biotechnol. J.">
        <title>Discovery of a novel marine Bacteroidetes with a rich repertoire of carbohydrate-active enzymes.</title>
        <authorList>
            <person name="Chen B."/>
            <person name="Liu G."/>
            <person name="Chen Q."/>
            <person name="Wang H."/>
            <person name="Liu L."/>
            <person name="Tang K."/>
        </authorList>
    </citation>
    <scope>NUCLEOTIDE SEQUENCE</scope>
    <source>
        <strain evidence="4">TK19036</strain>
    </source>
</reference>
<dbReference type="GO" id="GO:0016989">
    <property type="term" value="F:sigma factor antagonist activity"/>
    <property type="evidence" value="ECO:0007669"/>
    <property type="project" value="TreeGrafter"/>
</dbReference>
<feature type="transmembrane region" description="Helical" evidence="1">
    <location>
        <begin position="94"/>
        <end position="116"/>
    </location>
</feature>
<dbReference type="InterPro" id="IPR006860">
    <property type="entry name" value="FecR"/>
</dbReference>
<feature type="domain" description="FecR protein" evidence="2">
    <location>
        <begin position="133"/>
        <end position="226"/>
    </location>
</feature>
<keyword evidence="1" id="KW-0472">Membrane</keyword>
<dbReference type="Gene3D" id="3.55.50.30">
    <property type="match status" value="1"/>
</dbReference>
<name>A0AA49JCM2_9BACT</name>
<dbReference type="Gene3D" id="2.60.120.1440">
    <property type="match status" value="1"/>
</dbReference>
<evidence type="ECO:0000259" key="3">
    <source>
        <dbReference type="Pfam" id="PF16344"/>
    </source>
</evidence>
<accession>A0AA49JCM2</accession>
<organism evidence="4">
    <name type="scientific">Roseihalotalea indica</name>
    <dbReference type="NCBI Taxonomy" id="2867963"/>
    <lineage>
        <taxon>Bacteria</taxon>
        <taxon>Pseudomonadati</taxon>
        <taxon>Bacteroidota</taxon>
        <taxon>Cytophagia</taxon>
        <taxon>Cytophagales</taxon>
        <taxon>Catalimonadaceae</taxon>
        <taxon>Roseihalotalea</taxon>
    </lineage>
</organism>
<evidence type="ECO:0000259" key="2">
    <source>
        <dbReference type="Pfam" id="PF04773"/>
    </source>
</evidence>
<dbReference type="PIRSF" id="PIRSF018266">
    <property type="entry name" value="FecR"/>
    <property type="match status" value="1"/>
</dbReference>
<dbReference type="AlphaFoldDB" id="A0AA49JCM2"/>
<dbReference type="InterPro" id="IPR012373">
    <property type="entry name" value="Ferrdict_sens_TM"/>
</dbReference>
<reference evidence="4" key="2">
    <citation type="journal article" date="2024" name="Antonie Van Leeuwenhoek">
        <title>Roseihalotalea indica gen. nov., sp. nov., a halophilic Bacteroidetes from mesopelagic Southwest Indian Ocean with higher carbohydrate metabolic potential.</title>
        <authorList>
            <person name="Chen B."/>
            <person name="Zhang M."/>
            <person name="Lin D."/>
            <person name="Ye J."/>
            <person name="Tang K."/>
        </authorList>
    </citation>
    <scope>NUCLEOTIDE SEQUENCE</scope>
    <source>
        <strain evidence="4">TK19036</strain>
    </source>
</reference>
<dbReference type="Pfam" id="PF16344">
    <property type="entry name" value="FecR_C"/>
    <property type="match status" value="1"/>
</dbReference>
<evidence type="ECO:0000256" key="1">
    <source>
        <dbReference type="SAM" id="Phobius"/>
    </source>
</evidence>
<dbReference type="PANTHER" id="PTHR30273:SF2">
    <property type="entry name" value="PROTEIN FECR"/>
    <property type="match status" value="1"/>
</dbReference>
<feature type="domain" description="Protein FecR C-terminal" evidence="3">
    <location>
        <begin position="270"/>
        <end position="338"/>
    </location>
</feature>
<dbReference type="EMBL" id="CP120682">
    <property type="protein sequence ID" value="WKN35783.1"/>
    <property type="molecule type" value="Genomic_DNA"/>
</dbReference>
<evidence type="ECO:0000313" key="4">
    <source>
        <dbReference type="EMBL" id="WKN35783.1"/>
    </source>
</evidence>
<keyword evidence="1" id="KW-1133">Transmembrane helix</keyword>
<dbReference type="Pfam" id="PF04773">
    <property type="entry name" value="FecR"/>
    <property type="match status" value="1"/>
</dbReference>
<proteinExistence type="predicted"/>
<gene>
    <name evidence="4" type="ORF">K4G66_25785</name>
</gene>
<protein>
    <submittedName>
        <fullName evidence="4">FecR domain-containing protein</fullName>
    </submittedName>
</protein>
<keyword evidence="1" id="KW-0812">Transmembrane</keyword>
<dbReference type="PANTHER" id="PTHR30273">
    <property type="entry name" value="PERIPLASMIC SIGNAL SENSOR AND SIGMA FACTOR ACTIVATOR FECR-RELATED"/>
    <property type="match status" value="1"/>
</dbReference>
<dbReference type="InterPro" id="IPR032508">
    <property type="entry name" value="FecR_C"/>
</dbReference>